<evidence type="ECO:0000313" key="2">
    <source>
        <dbReference type="Proteomes" id="UP000699462"/>
    </source>
</evidence>
<gene>
    <name evidence="1" type="ORF">P879_06457</name>
</gene>
<name>A0A8T0D1P0_9TREM</name>
<evidence type="ECO:0000313" key="1">
    <source>
        <dbReference type="EMBL" id="KAF8560904.1"/>
    </source>
</evidence>
<dbReference type="EMBL" id="JTDF01022149">
    <property type="protein sequence ID" value="KAF8560904.1"/>
    <property type="molecule type" value="Genomic_DNA"/>
</dbReference>
<comment type="caution">
    <text evidence="1">The sequence shown here is derived from an EMBL/GenBank/DDBJ whole genome shotgun (WGS) entry which is preliminary data.</text>
</comment>
<organism evidence="1 2">
    <name type="scientific">Paragonimus westermani</name>
    <dbReference type="NCBI Taxonomy" id="34504"/>
    <lineage>
        <taxon>Eukaryota</taxon>
        <taxon>Metazoa</taxon>
        <taxon>Spiralia</taxon>
        <taxon>Lophotrochozoa</taxon>
        <taxon>Platyhelminthes</taxon>
        <taxon>Trematoda</taxon>
        <taxon>Digenea</taxon>
        <taxon>Plagiorchiida</taxon>
        <taxon>Troglotremata</taxon>
        <taxon>Troglotrematidae</taxon>
        <taxon>Paragonimus</taxon>
    </lineage>
</organism>
<sequence>MYNQAICIISSCARLTVFDVIVPGPMWLTLMLADRPSSFHAFLRIACIYSVQSSKGKRILCYTSASACQFCLYPHFMGVVASVLAEAFRDVSTASQIWFILLTRYVS</sequence>
<reference evidence="1 2" key="1">
    <citation type="submission" date="2019-07" db="EMBL/GenBank/DDBJ databases">
        <title>Annotation for the trematode Paragonimus westermani.</title>
        <authorList>
            <person name="Choi Y.-J."/>
        </authorList>
    </citation>
    <scope>NUCLEOTIDE SEQUENCE [LARGE SCALE GENOMIC DNA]</scope>
    <source>
        <strain evidence="1">180907_Pwestermani</strain>
    </source>
</reference>
<proteinExistence type="predicted"/>
<protein>
    <submittedName>
        <fullName evidence="1">Uncharacterized protein</fullName>
    </submittedName>
</protein>
<keyword evidence="2" id="KW-1185">Reference proteome</keyword>
<dbReference type="Proteomes" id="UP000699462">
    <property type="component" value="Unassembled WGS sequence"/>
</dbReference>
<dbReference type="AlphaFoldDB" id="A0A8T0D1P0"/>
<accession>A0A8T0D1P0</accession>